<keyword evidence="1" id="KW-0732">Signal</keyword>
<evidence type="ECO:0000256" key="1">
    <source>
        <dbReference type="SAM" id="SignalP"/>
    </source>
</evidence>
<protein>
    <submittedName>
        <fullName evidence="2">Uncharacterized protein</fullName>
    </submittedName>
</protein>
<reference evidence="2" key="1">
    <citation type="submission" date="2025-08" db="UniProtKB">
        <authorList>
            <consortium name="Ensembl"/>
        </authorList>
    </citation>
    <scope>IDENTIFICATION</scope>
</reference>
<accession>A0A8C6HT66</accession>
<feature type="signal peptide" evidence="1">
    <location>
        <begin position="1"/>
        <end position="26"/>
    </location>
</feature>
<feature type="chain" id="PRO_5034709286" evidence="1">
    <location>
        <begin position="27"/>
        <end position="115"/>
    </location>
</feature>
<reference evidence="2" key="2">
    <citation type="submission" date="2025-09" db="UniProtKB">
        <authorList>
            <consortium name="Ensembl"/>
        </authorList>
    </citation>
    <scope>IDENTIFICATION</scope>
</reference>
<organism evidence="2 3">
    <name type="scientific">Mus spicilegus</name>
    <name type="common">Mound-building mouse</name>
    <dbReference type="NCBI Taxonomy" id="10103"/>
    <lineage>
        <taxon>Eukaryota</taxon>
        <taxon>Metazoa</taxon>
        <taxon>Chordata</taxon>
        <taxon>Craniata</taxon>
        <taxon>Vertebrata</taxon>
        <taxon>Euteleostomi</taxon>
        <taxon>Mammalia</taxon>
        <taxon>Eutheria</taxon>
        <taxon>Euarchontoglires</taxon>
        <taxon>Glires</taxon>
        <taxon>Rodentia</taxon>
        <taxon>Myomorpha</taxon>
        <taxon>Muroidea</taxon>
        <taxon>Muridae</taxon>
        <taxon>Murinae</taxon>
        <taxon>Mus</taxon>
        <taxon>Mus</taxon>
    </lineage>
</organism>
<dbReference type="Proteomes" id="UP000694415">
    <property type="component" value="Unplaced"/>
</dbReference>
<evidence type="ECO:0000313" key="2">
    <source>
        <dbReference type="Ensembl" id="ENSMSIP00000026220.1"/>
    </source>
</evidence>
<name>A0A8C6HT66_MUSSI</name>
<keyword evidence="3" id="KW-1185">Reference proteome</keyword>
<dbReference type="AlphaFoldDB" id="A0A8C6HT66"/>
<dbReference type="Ensembl" id="ENSMSIT00000033080.1">
    <property type="protein sequence ID" value="ENSMSIP00000026220.1"/>
    <property type="gene ID" value="ENSMSIG00000022137.1"/>
</dbReference>
<evidence type="ECO:0000313" key="3">
    <source>
        <dbReference type="Proteomes" id="UP000694415"/>
    </source>
</evidence>
<proteinExistence type="predicted"/>
<sequence>MDSCHTTKSCVFILLVALLCAERCEMENERGLDCSRCLRVPLGFFCPTVPCSINDNFCFTQEIEVGKFPVAYIKMGEEGFGENIMLCTCYGPIQSFFLDLYLAYCFLVSKNASYG</sequence>